<reference evidence="3" key="1">
    <citation type="submission" date="2018-06" db="EMBL/GenBank/DDBJ databases">
        <authorList>
            <person name="Zhirakovskaya E."/>
        </authorList>
    </citation>
    <scope>NUCLEOTIDE SEQUENCE</scope>
</reference>
<feature type="coiled-coil region" evidence="1">
    <location>
        <begin position="383"/>
        <end position="410"/>
    </location>
</feature>
<feature type="coiled-coil region" evidence="1">
    <location>
        <begin position="295"/>
        <end position="322"/>
    </location>
</feature>
<dbReference type="AlphaFoldDB" id="A0A3B1DD49"/>
<organism evidence="3">
    <name type="scientific">hydrothermal vent metagenome</name>
    <dbReference type="NCBI Taxonomy" id="652676"/>
    <lineage>
        <taxon>unclassified sequences</taxon>
        <taxon>metagenomes</taxon>
        <taxon>ecological metagenomes</taxon>
    </lineage>
</organism>
<name>A0A3B1DD49_9ZZZZ</name>
<keyword evidence="1" id="KW-0175">Coiled coil</keyword>
<sequence length="720" mass="80453">MIIRLINAGFKDQTRTVLFSGLDLFTSANVNGVGKSAVLETFKLALTGEIPGRAKNVDDILQFTSLDEIKVGIVAETCRGAVHVERRFLRFAAKGEKRPVSVNGAVKKFEEGSQWVRQHIGAVSISFDPFEFLNLTDAKKRQWIIAHSPESMRFDPETLHAFLLGRMVENILGTGIVHSLLTALGSKSLKEICKKADPQKVSLLREGLEDVLRQQDPGILSLILKTLDAVFRIVGKYSSSEENSNAMLRHLKTEILRLKNAVRDQDIALACMGPASFNTGVFPTGQGLSDCRQGILNLSEKIEALDKRMESIRNQKASDNKREQRIVFLEKNISRLVEKMNPDMNDALIKMRALLHHKRQQPDALQEKLKNLNRELSPFAVDFQAQENKLRQLTDQLKFQQDKLETLGCAQFACPVADEIRCDTDMAPYREILLANIERLGAEEKIMCQSFASARQALSACQSEIAALDAQLADMLAGNQKIQREIGLVEEQIQLEEKETAKAHGQLTAYREEMSAMEEEMSAMEEEMSAMASETNRSAPEIYPGEEGGAEILAEEKAALILARQDQQRSLDEGLRLQGKKEAVDKLLGQKKLWQQELKIVKQIHDLLGCVQEEMASAIAGALETEVNDVLKLIDHDYHFTLNLQGANFEMGWNRDGKVIPFKTINSAHFVIFIVPFLAALIQRLARTRDKTGLPTLKALCIEAESLTPDNLRALLQGLS</sequence>
<keyword evidence="2" id="KW-0472">Membrane</keyword>
<protein>
    <submittedName>
        <fullName evidence="3">Uncharacterized protein</fullName>
    </submittedName>
</protein>
<evidence type="ECO:0000256" key="1">
    <source>
        <dbReference type="SAM" id="Coils"/>
    </source>
</evidence>
<evidence type="ECO:0000256" key="2">
    <source>
        <dbReference type="SAM" id="Phobius"/>
    </source>
</evidence>
<feature type="transmembrane region" description="Helical" evidence="2">
    <location>
        <begin position="668"/>
        <end position="686"/>
    </location>
</feature>
<keyword evidence="2" id="KW-0812">Transmembrane</keyword>
<gene>
    <name evidence="3" type="ORF">MNBD_NITROSPINAE05-117</name>
</gene>
<dbReference type="InterPro" id="IPR027417">
    <property type="entry name" value="P-loop_NTPase"/>
</dbReference>
<accession>A0A3B1DD49</accession>
<feature type="coiled-coil region" evidence="1">
    <location>
        <begin position="479"/>
        <end position="534"/>
    </location>
</feature>
<dbReference type="Gene3D" id="3.40.50.300">
    <property type="entry name" value="P-loop containing nucleotide triphosphate hydrolases"/>
    <property type="match status" value="1"/>
</dbReference>
<feature type="non-terminal residue" evidence="3">
    <location>
        <position position="720"/>
    </location>
</feature>
<proteinExistence type="predicted"/>
<keyword evidence="2" id="KW-1133">Transmembrane helix</keyword>
<evidence type="ECO:0000313" key="3">
    <source>
        <dbReference type="EMBL" id="VAX29635.1"/>
    </source>
</evidence>
<dbReference type="EMBL" id="UOGG01000087">
    <property type="protein sequence ID" value="VAX29635.1"/>
    <property type="molecule type" value="Genomic_DNA"/>
</dbReference>